<evidence type="ECO:0000256" key="1">
    <source>
        <dbReference type="SAM" id="MobiDB-lite"/>
    </source>
</evidence>
<feature type="compositionally biased region" description="Basic residues" evidence="1">
    <location>
        <begin position="88"/>
        <end position="101"/>
    </location>
</feature>
<sequence>MDGEDVGRRELGEVIWYKEEKKHLRELQRRERLEGRGSIVDVPEDEPEITSQEEPIPDLELEALLPPEDVESIKLALNSLELENIRRAMQKKGPRNGKQRKPFSTPWLLSPPYALGHPPTSVRA</sequence>
<comment type="caution">
    <text evidence="2">The sequence shown here is derived from an EMBL/GenBank/DDBJ whole genome shotgun (WGS) entry which is preliminary data.</text>
</comment>
<keyword evidence="3" id="KW-1185">Reference proteome</keyword>
<proteinExistence type="predicted"/>
<dbReference type="OrthoDB" id="21648at2759"/>
<feature type="region of interest" description="Disordered" evidence="1">
    <location>
        <begin position="88"/>
        <end position="124"/>
    </location>
</feature>
<gene>
    <name evidence="2" type="ORF">NLJ89_g12157</name>
</gene>
<organism evidence="2 3">
    <name type="scientific">Agrocybe chaxingu</name>
    <dbReference type="NCBI Taxonomy" id="84603"/>
    <lineage>
        <taxon>Eukaryota</taxon>
        <taxon>Fungi</taxon>
        <taxon>Dikarya</taxon>
        <taxon>Basidiomycota</taxon>
        <taxon>Agaricomycotina</taxon>
        <taxon>Agaricomycetes</taxon>
        <taxon>Agaricomycetidae</taxon>
        <taxon>Agaricales</taxon>
        <taxon>Agaricineae</taxon>
        <taxon>Strophariaceae</taxon>
        <taxon>Agrocybe</taxon>
    </lineage>
</organism>
<name>A0A9W8JKI4_9AGAR</name>
<evidence type="ECO:0000313" key="3">
    <source>
        <dbReference type="Proteomes" id="UP001148786"/>
    </source>
</evidence>
<dbReference type="EMBL" id="JANKHO010003614">
    <property type="protein sequence ID" value="KAJ3482162.1"/>
    <property type="molecule type" value="Genomic_DNA"/>
</dbReference>
<dbReference type="AlphaFoldDB" id="A0A9W8JKI4"/>
<reference evidence="2" key="1">
    <citation type="submission" date="2022-07" db="EMBL/GenBank/DDBJ databases">
        <title>Genome Sequence of Agrocybe chaxingu.</title>
        <authorList>
            <person name="Buettner E."/>
        </authorList>
    </citation>
    <scope>NUCLEOTIDE SEQUENCE</scope>
    <source>
        <strain evidence="2">MP-N11</strain>
    </source>
</reference>
<protein>
    <submittedName>
        <fullName evidence="2">Uncharacterized protein</fullName>
    </submittedName>
</protein>
<accession>A0A9W8JKI4</accession>
<evidence type="ECO:0000313" key="2">
    <source>
        <dbReference type="EMBL" id="KAJ3482162.1"/>
    </source>
</evidence>
<dbReference type="Proteomes" id="UP001148786">
    <property type="component" value="Unassembled WGS sequence"/>
</dbReference>